<dbReference type="Proteomes" id="UP000198802">
    <property type="component" value="Unassembled WGS sequence"/>
</dbReference>
<organism evidence="2 3">
    <name type="scientific">Parafrankia irregularis</name>
    <dbReference type="NCBI Taxonomy" id="795642"/>
    <lineage>
        <taxon>Bacteria</taxon>
        <taxon>Bacillati</taxon>
        <taxon>Actinomycetota</taxon>
        <taxon>Actinomycetes</taxon>
        <taxon>Frankiales</taxon>
        <taxon>Frankiaceae</taxon>
        <taxon>Parafrankia</taxon>
    </lineage>
</organism>
<evidence type="ECO:0000313" key="3">
    <source>
        <dbReference type="Proteomes" id="UP000198802"/>
    </source>
</evidence>
<name>A0A0S4QT14_9ACTN</name>
<evidence type="ECO:0000313" key="2">
    <source>
        <dbReference type="EMBL" id="CUU58271.1"/>
    </source>
</evidence>
<proteinExistence type="predicted"/>
<dbReference type="PROSITE" id="PS51819">
    <property type="entry name" value="VOC"/>
    <property type="match status" value="2"/>
</dbReference>
<dbReference type="InterPro" id="IPR029068">
    <property type="entry name" value="Glyas_Bleomycin-R_OHBP_Dase"/>
</dbReference>
<feature type="domain" description="VOC" evidence="1">
    <location>
        <begin position="11"/>
        <end position="125"/>
    </location>
</feature>
<sequence>MPANDTTLPGAPCWIDLMTSDVEGARAFYAELFGWVPAEPSEEFGGYFMFFSKDGKMIAGGMPKQEAELPDVWTTYLMVADAEKTVAAASAHGGTVLVPPMPVADLGTMAVVTDPAGAVIGLWQQGSHRGFQLLAEPGAPGWFELMSRDFAASVPFYQEVFGWKTKLMGDTDDFRYLVQVDDAGEQYAGIMDASRFLPEGVPSHWGVYIAVEDTDAAVALAEKLGGTIAQPPIDTPYGRLAIAADPFGAAFKLVGPNKEEQATA</sequence>
<reference evidence="3" key="1">
    <citation type="submission" date="2015-11" db="EMBL/GenBank/DDBJ databases">
        <authorList>
            <person name="Varghese N."/>
        </authorList>
    </citation>
    <scope>NUCLEOTIDE SEQUENCE [LARGE SCALE GENOMIC DNA]</scope>
    <source>
        <strain evidence="3">DSM 45899</strain>
    </source>
</reference>
<protein>
    <recommendedName>
        <fullName evidence="1">VOC domain-containing protein</fullName>
    </recommendedName>
</protein>
<dbReference type="Gene3D" id="3.10.180.10">
    <property type="entry name" value="2,3-Dihydroxybiphenyl 1,2-Dioxygenase, domain 1"/>
    <property type="match status" value="2"/>
</dbReference>
<dbReference type="RefSeq" id="WP_091281154.1">
    <property type="nucleotide sequence ID" value="NZ_FAOZ01000018.1"/>
</dbReference>
<accession>A0A0S4QT14</accession>
<dbReference type="Pfam" id="PF00903">
    <property type="entry name" value="Glyoxalase"/>
    <property type="match status" value="2"/>
</dbReference>
<dbReference type="PANTHER" id="PTHR33993:SF10">
    <property type="entry name" value="CONSERVED PROTEIN"/>
    <property type="match status" value="1"/>
</dbReference>
<dbReference type="PANTHER" id="PTHR33993">
    <property type="entry name" value="GLYOXALASE-RELATED"/>
    <property type="match status" value="1"/>
</dbReference>
<feature type="domain" description="VOC" evidence="1">
    <location>
        <begin position="139"/>
        <end position="256"/>
    </location>
</feature>
<keyword evidence="3" id="KW-1185">Reference proteome</keyword>
<dbReference type="CDD" id="cd07247">
    <property type="entry name" value="SgaA_N_like"/>
    <property type="match status" value="2"/>
</dbReference>
<dbReference type="InterPro" id="IPR052164">
    <property type="entry name" value="Anthracycline_SecMetBiosynth"/>
</dbReference>
<dbReference type="EMBL" id="FAOZ01000018">
    <property type="protein sequence ID" value="CUU58271.1"/>
    <property type="molecule type" value="Genomic_DNA"/>
</dbReference>
<dbReference type="InterPro" id="IPR037523">
    <property type="entry name" value="VOC_core"/>
</dbReference>
<dbReference type="AlphaFoldDB" id="A0A0S4QT14"/>
<evidence type="ECO:0000259" key="1">
    <source>
        <dbReference type="PROSITE" id="PS51819"/>
    </source>
</evidence>
<gene>
    <name evidence="2" type="ORF">Ga0074812_11843</name>
</gene>
<dbReference type="SUPFAM" id="SSF54593">
    <property type="entry name" value="Glyoxalase/Bleomycin resistance protein/Dihydroxybiphenyl dioxygenase"/>
    <property type="match status" value="2"/>
</dbReference>
<dbReference type="InterPro" id="IPR004360">
    <property type="entry name" value="Glyas_Fos-R_dOase_dom"/>
</dbReference>